<comment type="caution">
    <text evidence="3">The sequence shown here is derived from an EMBL/GenBank/DDBJ whole genome shotgun (WGS) entry which is preliminary data.</text>
</comment>
<gene>
    <name evidence="3" type="ORF">CHH67_21230</name>
</gene>
<dbReference type="RefSeq" id="WP_095267383.1">
    <property type="nucleotide sequence ID" value="NZ_NPBY01000074.1"/>
</dbReference>
<dbReference type="OrthoDB" id="2676074at2"/>
<protein>
    <recommendedName>
        <fullName evidence="5">DUF2325 domain-containing protein</fullName>
    </recommendedName>
</protein>
<accession>A0A268EI82</accession>
<evidence type="ECO:0008006" key="5">
    <source>
        <dbReference type="Google" id="ProtNLM"/>
    </source>
</evidence>
<proteinExistence type="predicted"/>
<name>A0A268EI82_9BACL</name>
<evidence type="ECO:0000313" key="4">
    <source>
        <dbReference type="Proteomes" id="UP000215596"/>
    </source>
</evidence>
<sequence>MKKSIFESIESIDPPIITAFRNVIAHFLSSPFPIKELTYLLQELSDFEIKQFQATMNMKPAPKRIIAANGFIQVILARTKKPSQKLKLIEAIMMTIIEVYEDHPDISDTDFLASEKEKIDKYGAWKYYWALLFFPNPTARTEQRLKELIVELPPPQDHTPSTLDQTKTPAKKEQKESMLVAQERAQRREAELTIDRLHKKIREHEGFNTHLKNEVESLTSEIQKTTAERIAAEQKYAEERQKRLELESENVRLNKEIKRLMALLTQQQLEFDSALNRLQEKIDRLEQQMAQKDDPSVISAQMINHLYDHSQNLLNNMINLPREEQRTHREKILNTFHLMNQIENHFFDSEVERERKSNDIDSDNNNEKDPATREIQAPNSTAAETRTGTFYRKDLGGVIEFDNGETIYVREAVIHTIGLEHEAEVTCEIVTRGGKTTCSNIQIIFQGDDSYAPIEQFLGFIEIGEHHTYYCVDVNNPESRFPIHYKDVEIQQPLHGSPCLFNVGINKNLARLSKLYSENDNEGNTPEEKHTFIKKKEDRKKKITRSTEPFLEGCKIAVIGGQAKWFESVVKETGAEYVHENGESPERIFAELRKCNALFKLFTATSHKAIWSAVEIAKANGIPQFMIEGSKSNLRSLLWENKELIRNGLQKKED</sequence>
<keyword evidence="1" id="KW-0175">Coiled coil</keyword>
<reference evidence="3 4" key="1">
    <citation type="submission" date="2017-07" db="EMBL/GenBank/DDBJ databases">
        <title>Isolation and whole genome analysis of endospore-forming bacteria from heroin.</title>
        <authorList>
            <person name="Kalinowski J."/>
            <person name="Ahrens B."/>
            <person name="Al-Dilaimi A."/>
            <person name="Winkler A."/>
            <person name="Wibberg D."/>
            <person name="Schleenbecker U."/>
            <person name="Ruckert C."/>
            <person name="Wolfel R."/>
            <person name="Grass G."/>
        </authorList>
    </citation>
    <scope>NUCLEOTIDE SEQUENCE [LARGE SCALE GENOMIC DNA]</scope>
    <source>
        <strain evidence="3 4">7537-G1</strain>
    </source>
</reference>
<dbReference type="Proteomes" id="UP000215596">
    <property type="component" value="Unassembled WGS sequence"/>
</dbReference>
<evidence type="ECO:0000256" key="1">
    <source>
        <dbReference type="SAM" id="Coils"/>
    </source>
</evidence>
<feature type="compositionally biased region" description="Basic and acidic residues" evidence="2">
    <location>
        <begin position="351"/>
        <end position="372"/>
    </location>
</feature>
<evidence type="ECO:0000313" key="3">
    <source>
        <dbReference type="EMBL" id="PAD72833.1"/>
    </source>
</evidence>
<feature type="region of interest" description="Disordered" evidence="2">
    <location>
        <begin position="351"/>
        <end position="384"/>
    </location>
</feature>
<organism evidence="3 4">
    <name type="scientific">Paenibacillus campinasensis</name>
    <dbReference type="NCBI Taxonomy" id="66347"/>
    <lineage>
        <taxon>Bacteria</taxon>
        <taxon>Bacillati</taxon>
        <taxon>Bacillota</taxon>
        <taxon>Bacilli</taxon>
        <taxon>Bacillales</taxon>
        <taxon>Paenibacillaceae</taxon>
        <taxon>Paenibacillus</taxon>
    </lineage>
</organism>
<feature type="coiled-coil region" evidence="1">
    <location>
        <begin position="180"/>
        <end position="295"/>
    </location>
</feature>
<dbReference type="EMBL" id="NPBY01000074">
    <property type="protein sequence ID" value="PAD72833.1"/>
    <property type="molecule type" value="Genomic_DNA"/>
</dbReference>
<feature type="compositionally biased region" description="Polar residues" evidence="2">
    <location>
        <begin position="158"/>
        <end position="168"/>
    </location>
</feature>
<feature type="region of interest" description="Disordered" evidence="2">
    <location>
        <begin position="151"/>
        <end position="175"/>
    </location>
</feature>
<evidence type="ECO:0000256" key="2">
    <source>
        <dbReference type="SAM" id="MobiDB-lite"/>
    </source>
</evidence>
<dbReference type="AlphaFoldDB" id="A0A268EI82"/>